<evidence type="ECO:0000256" key="2">
    <source>
        <dbReference type="ARBA" id="ARBA00009695"/>
    </source>
</evidence>
<keyword evidence="4 5" id="KW-0963">Cytoplasm</keyword>
<gene>
    <name evidence="5" type="primary">recX</name>
    <name evidence="8" type="ORF">A2V80_01525</name>
</gene>
<evidence type="ECO:0000313" key="9">
    <source>
        <dbReference type="Proteomes" id="UP000179013"/>
    </source>
</evidence>
<evidence type="ECO:0000259" key="7">
    <source>
        <dbReference type="Pfam" id="PF21981"/>
    </source>
</evidence>
<comment type="similarity">
    <text evidence="2 5">Belongs to the RecX family.</text>
</comment>
<evidence type="ECO:0000256" key="5">
    <source>
        <dbReference type="HAMAP-Rule" id="MF_01114"/>
    </source>
</evidence>
<dbReference type="InterPro" id="IPR053924">
    <property type="entry name" value="RecX_HTH_2nd"/>
</dbReference>
<proteinExistence type="inferred from homology"/>
<dbReference type="HAMAP" id="MF_01114">
    <property type="entry name" value="RecX"/>
    <property type="match status" value="1"/>
</dbReference>
<dbReference type="InterPro" id="IPR003783">
    <property type="entry name" value="Regulatory_RecX"/>
</dbReference>
<dbReference type="InterPro" id="IPR053925">
    <property type="entry name" value="RecX_HTH_3rd"/>
</dbReference>
<comment type="subcellular location">
    <subcellularLocation>
        <location evidence="1 5">Cytoplasm</location>
    </subcellularLocation>
</comment>
<dbReference type="AlphaFoldDB" id="A0A1F7XCL8"/>
<organism evidence="8 9">
    <name type="scientific">Candidatus Woesebacteria bacterium RBG_16_39_8b</name>
    <dbReference type="NCBI Taxonomy" id="1802482"/>
    <lineage>
        <taxon>Bacteria</taxon>
        <taxon>Candidatus Woeseibacteriota</taxon>
    </lineage>
</organism>
<protein>
    <recommendedName>
        <fullName evidence="3 5">Regulatory protein RecX</fullName>
    </recommendedName>
</protein>
<dbReference type="Proteomes" id="UP000179013">
    <property type="component" value="Unassembled WGS sequence"/>
</dbReference>
<evidence type="ECO:0000256" key="1">
    <source>
        <dbReference type="ARBA" id="ARBA00004496"/>
    </source>
</evidence>
<evidence type="ECO:0000259" key="6">
    <source>
        <dbReference type="Pfam" id="PF02631"/>
    </source>
</evidence>
<evidence type="ECO:0000256" key="3">
    <source>
        <dbReference type="ARBA" id="ARBA00018111"/>
    </source>
</evidence>
<dbReference type="EMBL" id="MGFU01000039">
    <property type="protein sequence ID" value="OGM12519.1"/>
    <property type="molecule type" value="Genomic_DNA"/>
</dbReference>
<dbReference type="PANTHER" id="PTHR33602:SF1">
    <property type="entry name" value="REGULATORY PROTEIN RECX FAMILY PROTEIN"/>
    <property type="match status" value="1"/>
</dbReference>
<feature type="domain" description="RecX third three-helical" evidence="7">
    <location>
        <begin position="159"/>
        <end position="199"/>
    </location>
</feature>
<dbReference type="Gene3D" id="1.10.10.10">
    <property type="entry name" value="Winged helix-like DNA-binding domain superfamily/Winged helix DNA-binding domain"/>
    <property type="match status" value="3"/>
</dbReference>
<comment type="function">
    <text evidence="5">Modulates RecA activity.</text>
</comment>
<dbReference type="PANTHER" id="PTHR33602">
    <property type="entry name" value="REGULATORY PROTEIN RECX FAMILY PROTEIN"/>
    <property type="match status" value="1"/>
</dbReference>
<reference evidence="8 9" key="1">
    <citation type="journal article" date="2016" name="Nat. Commun.">
        <title>Thousands of microbial genomes shed light on interconnected biogeochemical processes in an aquifer system.</title>
        <authorList>
            <person name="Anantharaman K."/>
            <person name="Brown C.T."/>
            <person name="Hug L.A."/>
            <person name="Sharon I."/>
            <person name="Castelle C.J."/>
            <person name="Probst A.J."/>
            <person name="Thomas B.C."/>
            <person name="Singh A."/>
            <person name="Wilkins M.J."/>
            <person name="Karaoz U."/>
            <person name="Brodie E.L."/>
            <person name="Williams K.H."/>
            <person name="Hubbard S.S."/>
            <person name="Banfield J.F."/>
        </authorList>
    </citation>
    <scope>NUCLEOTIDE SEQUENCE [LARGE SCALE GENOMIC DNA]</scope>
</reference>
<dbReference type="Pfam" id="PF21981">
    <property type="entry name" value="RecX_HTH3"/>
    <property type="match status" value="1"/>
</dbReference>
<dbReference type="GO" id="GO:0005737">
    <property type="term" value="C:cytoplasm"/>
    <property type="evidence" value="ECO:0007669"/>
    <property type="project" value="UniProtKB-SubCell"/>
</dbReference>
<dbReference type="Pfam" id="PF02631">
    <property type="entry name" value="RecX_HTH2"/>
    <property type="match status" value="1"/>
</dbReference>
<evidence type="ECO:0000256" key="4">
    <source>
        <dbReference type="ARBA" id="ARBA00022490"/>
    </source>
</evidence>
<comment type="caution">
    <text evidence="8">The sequence shown here is derived from an EMBL/GenBank/DDBJ whole genome shotgun (WGS) entry which is preliminary data.</text>
</comment>
<accession>A0A1F7XCL8</accession>
<sequence>MPIITSIKPQKNQKRVNIYLDDKFGFGLDLENFVKLGLRAGQEISDGEIEEIIRKSEFQITLDKLLRYATLRPRSEGEFKNWLRKHKVHTTIHKRLFNRLKRLELLDDTKFAKWWVGQRLQFKFTSKKELEYEFKNKGIDRYIIEDTLSEVNIDEEKFAKGLLEKRKYRWEKLPKLVAKKKMTEFLGRKGFDWEIIKKVTKDINT</sequence>
<evidence type="ECO:0000313" key="8">
    <source>
        <dbReference type="EMBL" id="OGM12519.1"/>
    </source>
</evidence>
<feature type="domain" description="RecX second three-helical" evidence="6">
    <location>
        <begin position="107"/>
        <end position="148"/>
    </location>
</feature>
<name>A0A1F7XCL8_9BACT</name>
<dbReference type="InterPro" id="IPR036388">
    <property type="entry name" value="WH-like_DNA-bd_sf"/>
</dbReference>
<dbReference type="GO" id="GO:0006282">
    <property type="term" value="P:regulation of DNA repair"/>
    <property type="evidence" value="ECO:0007669"/>
    <property type="project" value="UniProtKB-UniRule"/>
</dbReference>